<feature type="compositionally biased region" description="Polar residues" evidence="7">
    <location>
        <begin position="87"/>
        <end position="101"/>
    </location>
</feature>
<keyword evidence="2" id="KW-0548">Nucleotidyltransferase</keyword>
<dbReference type="GO" id="GO:0003964">
    <property type="term" value="F:RNA-directed DNA polymerase activity"/>
    <property type="evidence" value="ECO:0007669"/>
    <property type="project" value="UniProtKB-KW"/>
</dbReference>
<accession>A0AAQ3U8Y0</accession>
<dbReference type="GO" id="GO:0004519">
    <property type="term" value="F:endonuclease activity"/>
    <property type="evidence" value="ECO:0007669"/>
    <property type="project" value="UniProtKB-KW"/>
</dbReference>
<gene>
    <name evidence="9" type="ORF">U9M48_032224</name>
</gene>
<dbReference type="Pfam" id="PF17917">
    <property type="entry name" value="RT_RNaseH"/>
    <property type="match status" value="1"/>
</dbReference>
<reference evidence="9 10" key="1">
    <citation type="submission" date="2024-02" db="EMBL/GenBank/DDBJ databases">
        <title>High-quality chromosome-scale genome assembly of Pensacola bahiagrass (Paspalum notatum Flugge var. saurae).</title>
        <authorList>
            <person name="Vega J.M."/>
            <person name="Podio M."/>
            <person name="Orjuela J."/>
            <person name="Siena L.A."/>
            <person name="Pessino S.C."/>
            <person name="Combes M.C."/>
            <person name="Mariac C."/>
            <person name="Albertini E."/>
            <person name="Pupilli F."/>
            <person name="Ortiz J.P.A."/>
            <person name="Leblanc O."/>
        </authorList>
    </citation>
    <scope>NUCLEOTIDE SEQUENCE [LARGE SCALE GENOMIC DNA]</scope>
    <source>
        <strain evidence="9">R1</strain>
        <tissue evidence="9">Leaf</tissue>
    </source>
</reference>
<organism evidence="9 10">
    <name type="scientific">Paspalum notatum var. saurae</name>
    <dbReference type="NCBI Taxonomy" id="547442"/>
    <lineage>
        <taxon>Eukaryota</taxon>
        <taxon>Viridiplantae</taxon>
        <taxon>Streptophyta</taxon>
        <taxon>Embryophyta</taxon>
        <taxon>Tracheophyta</taxon>
        <taxon>Spermatophyta</taxon>
        <taxon>Magnoliopsida</taxon>
        <taxon>Liliopsida</taxon>
        <taxon>Poales</taxon>
        <taxon>Poaceae</taxon>
        <taxon>PACMAD clade</taxon>
        <taxon>Panicoideae</taxon>
        <taxon>Andropogonodae</taxon>
        <taxon>Paspaleae</taxon>
        <taxon>Paspalinae</taxon>
        <taxon>Paspalum</taxon>
    </lineage>
</organism>
<dbReference type="Proteomes" id="UP001341281">
    <property type="component" value="Chromosome 07"/>
</dbReference>
<dbReference type="SUPFAM" id="SSF56672">
    <property type="entry name" value="DNA/RNA polymerases"/>
    <property type="match status" value="1"/>
</dbReference>
<name>A0AAQ3U8Y0_PASNO</name>
<dbReference type="FunFam" id="3.30.70.270:FF:000020">
    <property type="entry name" value="Transposon Tf2-6 polyprotein-like Protein"/>
    <property type="match status" value="1"/>
</dbReference>
<evidence type="ECO:0000256" key="6">
    <source>
        <dbReference type="ARBA" id="ARBA00022918"/>
    </source>
</evidence>
<keyword evidence="6" id="KW-0695">RNA-directed DNA polymerase</keyword>
<dbReference type="InterPro" id="IPR041373">
    <property type="entry name" value="RT_RNaseH"/>
</dbReference>
<dbReference type="PANTHER" id="PTHR35046:SF9">
    <property type="entry name" value="RNA-DIRECTED DNA POLYMERASE"/>
    <property type="match status" value="1"/>
</dbReference>
<evidence type="ECO:0000259" key="8">
    <source>
        <dbReference type="Pfam" id="PF17917"/>
    </source>
</evidence>
<evidence type="ECO:0000256" key="3">
    <source>
        <dbReference type="ARBA" id="ARBA00022722"/>
    </source>
</evidence>
<evidence type="ECO:0000313" key="9">
    <source>
        <dbReference type="EMBL" id="WVZ85277.1"/>
    </source>
</evidence>
<feature type="compositionally biased region" description="Basic and acidic residues" evidence="7">
    <location>
        <begin position="71"/>
        <end position="86"/>
    </location>
</feature>
<protein>
    <recommendedName>
        <fullName evidence="8">Reverse transcriptase RNase H-like domain-containing protein</fullName>
    </recommendedName>
</protein>
<dbReference type="EMBL" id="CP144751">
    <property type="protein sequence ID" value="WVZ85277.1"/>
    <property type="molecule type" value="Genomic_DNA"/>
</dbReference>
<evidence type="ECO:0000256" key="4">
    <source>
        <dbReference type="ARBA" id="ARBA00022759"/>
    </source>
</evidence>
<keyword evidence="5" id="KW-0378">Hydrolase</keyword>
<keyword evidence="3" id="KW-0540">Nuclease</keyword>
<dbReference type="PANTHER" id="PTHR35046">
    <property type="entry name" value="ZINC KNUCKLE (CCHC-TYPE) FAMILY PROTEIN"/>
    <property type="match status" value="1"/>
</dbReference>
<dbReference type="AlphaFoldDB" id="A0AAQ3U8Y0"/>
<dbReference type="InterPro" id="IPR043502">
    <property type="entry name" value="DNA/RNA_pol_sf"/>
</dbReference>
<sequence>MVRLSFSIGDYHAEVDCDIVPIQACHLLLGRPWQFDVDSVHFGRSNKYTFIHNDKKVALVPLSLEEIHTSDMARKKREESDKRKLSEISNPSKGESSNPSSHIKPHTNPKQPCHTECLFVSKSDLREVRNTTAPFFVLLHKKVLLSTNDLPSSLTSVVLDLLQDFEDVFPDEIPARLPSLRGIDHRIDLVPGAPLPNRPAYRINPEETRVDEEKVIAIKDWPTPVNVSQVRSFHGLASFYRRFVKDFSTLAAPLTNLTKKDVPFKWGHDKDQSFHMLKTKLCEAPLLQLSDFGKTFEIECDASGIGIGGVLLQEGKPVAYFSKKLNGPHLNYSVYDKELYALVRILEVWQHYLLPKEFVVYYDHEALKYLKSQGKLNRRHAKWIEFIETFPYVVKHKRGNEGLKCNESGLSSWL</sequence>
<feature type="domain" description="Reverse transcriptase RNase H-like" evidence="8">
    <location>
        <begin position="291"/>
        <end position="390"/>
    </location>
</feature>
<keyword evidence="10" id="KW-1185">Reference proteome</keyword>
<evidence type="ECO:0000256" key="2">
    <source>
        <dbReference type="ARBA" id="ARBA00022695"/>
    </source>
</evidence>
<dbReference type="InterPro" id="IPR043128">
    <property type="entry name" value="Rev_trsase/Diguanyl_cyclase"/>
</dbReference>
<dbReference type="Gene3D" id="3.30.70.270">
    <property type="match status" value="1"/>
</dbReference>
<dbReference type="GO" id="GO:0016787">
    <property type="term" value="F:hydrolase activity"/>
    <property type="evidence" value="ECO:0007669"/>
    <property type="project" value="UniProtKB-KW"/>
</dbReference>
<evidence type="ECO:0000256" key="5">
    <source>
        <dbReference type="ARBA" id="ARBA00022801"/>
    </source>
</evidence>
<evidence type="ECO:0000313" key="10">
    <source>
        <dbReference type="Proteomes" id="UP001341281"/>
    </source>
</evidence>
<dbReference type="Gene3D" id="3.10.20.370">
    <property type="match status" value="1"/>
</dbReference>
<dbReference type="CDD" id="cd09274">
    <property type="entry name" value="RNase_HI_RT_Ty3"/>
    <property type="match status" value="1"/>
</dbReference>
<keyword evidence="4" id="KW-0255">Endonuclease</keyword>
<evidence type="ECO:0000256" key="7">
    <source>
        <dbReference type="SAM" id="MobiDB-lite"/>
    </source>
</evidence>
<feature type="region of interest" description="Disordered" evidence="7">
    <location>
        <begin position="71"/>
        <end position="111"/>
    </location>
</feature>
<evidence type="ECO:0000256" key="1">
    <source>
        <dbReference type="ARBA" id="ARBA00022679"/>
    </source>
</evidence>
<keyword evidence="1" id="KW-0808">Transferase</keyword>
<proteinExistence type="predicted"/>